<dbReference type="InterPro" id="IPR051927">
    <property type="entry name" value="Zn_Chap_cDPG_Synth"/>
</dbReference>
<evidence type="ECO:0000256" key="1">
    <source>
        <dbReference type="SAM" id="MobiDB-lite"/>
    </source>
</evidence>
<comment type="caution">
    <text evidence="3">The sequence shown here is derived from an EMBL/GenBank/DDBJ whole genome shotgun (WGS) entry which is preliminary data.</text>
</comment>
<dbReference type="PANTHER" id="PTHR43603">
    <property type="entry name" value="COBW DOMAIN-CONTAINING PROTEIN DDB_G0274527"/>
    <property type="match status" value="1"/>
</dbReference>
<feature type="region of interest" description="Disordered" evidence="1">
    <location>
        <begin position="318"/>
        <end position="340"/>
    </location>
</feature>
<protein>
    <recommendedName>
        <fullName evidence="2">CobW C-terminal domain-containing protein</fullName>
    </recommendedName>
</protein>
<dbReference type="SUPFAM" id="SSF90002">
    <property type="entry name" value="Hypothetical protein YjiA, C-terminal domain"/>
    <property type="match status" value="1"/>
</dbReference>
<dbReference type="Pfam" id="PF02492">
    <property type="entry name" value="cobW"/>
    <property type="match status" value="1"/>
</dbReference>
<dbReference type="SMART" id="SM00833">
    <property type="entry name" value="CobW_C"/>
    <property type="match status" value="1"/>
</dbReference>
<reference evidence="3" key="1">
    <citation type="submission" date="2021-11" db="EMBL/GenBank/DDBJ databases">
        <authorList>
            <consortium name="Genoscope - CEA"/>
            <person name="William W."/>
        </authorList>
    </citation>
    <scope>NUCLEOTIDE SEQUENCE</scope>
</reference>
<feature type="compositionally biased region" description="Acidic residues" evidence="1">
    <location>
        <begin position="517"/>
        <end position="533"/>
    </location>
</feature>
<accession>A0A8J2SFR4</accession>
<dbReference type="Proteomes" id="UP000789595">
    <property type="component" value="Unassembled WGS sequence"/>
</dbReference>
<gene>
    <name evidence="3" type="ORF">PECAL_3P11960</name>
</gene>
<dbReference type="EMBL" id="CAKKNE010000003">
    <property type="protein sequence ID" value="CAH0371263.1"/>
    <property type="molecule type" value="Genomic_DNA"/>
</dbReference>
<keyword evidence="4" id="KW-1185">Reference proteome</keyword>
<organism evidence="3 4">
    <name type="scientific">Pelagomonas calceolata</name>
    <dbReference type="NCBI Taxonomy" id="35677"/>
    <lineage>
        <taxon>Eukaryota</taxon>
        <taxon>Sar</taxon>
        <taxon>Stramenopiles</taxon>
        <taxon>Ochrophyta</taxon>
        <taxon>Pelagophyceae</taxon>
        <taxon>Pelagomonadales</taxon>
        <taxon>Pelagomonadaceae</taxon>
        <taxon>Pelagomonas</taxon>
    </lineage>
</organism>
<name>A0A8J2SFR4_9STRA</name>
<sequence>MAAMELEANKKDDRLPVTILSGFLGAGKTTLLKHMLTNRGGVRVALLVNDVGAVNLDEKLIKESRLVRANEKLVELTNGCICCTRRDDLLREVKELSELRHETEDKRRFDCLVVESTGVSDPRSVAQAFATDEDLATRARLDTLVTVVDASAFSENFSSVNTAMEAGMHDGHDHSTKEEEEACEDAVMSENVVDLLVSQVEFADTILLNKSDLATPARLKQARITCEKLNPRATVLETTNSAAPLDQLLLTNRFDFEATSTAAGWVQSLKQAGSGRDTTLGGIGFQNFVYKKRTPFHPKRLHDFLAEHFVFYEVSSSTGESSEEGSADPEKTLEQRRARAAKNSKKFGTLLRSKGWFWIGNRPVGIGEWSQAGVIGRLGCNAQWRITAPEEYWPEQGTPERAKFVEDFPDDEKDEDYEDLDQVTAIGDRRNEIVFIGIDLERDKLEKALDACLLTTQEWMQHQQWHQAQVDRIEAAEAKVKLTGDADVDAEAKRAAVEALPEVPAPLDGVDPFEPWPDFEDEEEDDEEMEMGD</sequence>
<dbReference type="Pfam" id="PF07683">
    <property type="entry name" value="CobW_C"/>
    <property type="match status" value="1"/>
</dbReference>
<dbReference type="AlphaFoldDB" id="A0A8J2SFR4"/>
<dbReference type="InterPro" id="IPR027417">
    <property type="entry name" value="P-loop_NTPase"/>
</dbReference>
<dbReference type="PANTHER" id="PTHR43603:SF1">
    <property type="entry name" value="ZINC-REGULATED GTPASE METALLOPROTEIN ACTIVATOR 1"/>
    <property type="match status" value="1"/>
</dbReference>
<dbReference type="CDD" id="cd03112">
    <property type="entry name" value="CobW-like"/>
    <property type="match status" value="1"/>
</dbReference>
<evidence type="ECO:0000259" key="2">
    <source>
        <dbReference type="SMART" id="SM00833"/>
    </source>
</evidence>
<evidence type="ECO:0000313" key="3">
    <source>
        <dbReference type="EMBL" id="CAH0371263.1"/>
    </source>
</evidence>
<feature type="domain" description="CobW C-terminal" evidence="2">
    <location>
        <begin position="285"/>
        <end position="453"/>
    </location>
</feature>
<dbReference type="InterPro" id="IPR003495">
    <property type="entry name" value="CobW/HypB/UreG_nucleotide-bd"/>
</dbReference>
<dbReference type="SUPFAM" id="SSF52540">
    <property type="entry name" value="P-loop containing nucleoside triphosphate hydrolases"/>
    <property type="match status" value="1"/>
</dbReference>
<dbReference type="OrthoDB" id="272672at2759"/>
<dbReference type="InterPro" id="IPR011629">
    <property type="entry name" value="CobW-like_C"/>
</dbReference>
<feature type="region of interest" description="Disordered" evidence="1">
    <location>
        <begin position="499"/>
        <end position="533"/>
    </location>
</feature>
<evidence type="ECO:0000313" key="4">
    <source>
        <dbReference type="Proteomes" id="UP000789595"/>
    </source>
</evidence>
<dbReference type="Gene3D" id="3.40.50.300">
    <property type="entry name" value="P-loop containing nucleotide triphosphate hydrolases"/>
    <property type="match status" value="1"/>
</dbReference>
<proteinExistence type="predicted"/>
<feature type="compositionally biased region" description="Basic and acidic residues" evidence="1">
    <location>
        <begin position="328"/>
        <end position="337"/>
    </location>
</feature>